<organism evidence="1 2">
    <name type="scientific">Aneurinibacillus aneurinilyticus ATCC 12856</name>
    <dbReference type="NCBI Taxonomy" id="649747"/>
    <lineage>
        <taxon>Bacteria</taxon>
        <taxon>Bacillati</taxon>
        <taxon>Bacillota</taxon>
        <taxon>Bacilli</taxon>
        <taxon>Bacillales</taxon>
        <taxon>Paenibacillaceae</taxon>
        <taxon>Aneurinibacillus group</taxon>
        <taxon>Aneurinibacillus</taxon>
    </lineage>
</organism>
<keyword evidence="2" id="KW-1185">Reference proteome</keyword>
<gene>
    <name evidence="1" type="ORF">HMPREF0083_06158</name>
</gene>
<dbReference type="AlphaFoldDB" id="U1W773"/>
<comment type="caution">
    <text evidence="1">The sequence shown here is derived from an EMBL/GenBank/DDBJ whole genome shotgun (WGS) entry which is preliminary data.</text>
</comment>
<reference evidence="1 2" key="1">
    <citation type="submission" date="2013-08" db="EMBL/GenBank/DDBJ databases">
        <authorList>
            <person name="Weinstock G."/>
            <person name="Sodergren E."/>
            <person name="Wylie T."/>
            <person name="Fulton L."/>
            <person name="Fulton R."/>
            <person name="Fronick C."/>
            <person name="O'Laughlin M."/>
            <person name="Godfrey J."/>
            <person name="Miner T."/>
            <person name="Herter B."/>
            <person name="Appelbaum E."/>
            <person name="Cordes M."/>
            <person name="Lek S."/>
            <person name="Wollam A."/>
            <person name="Pepin K.H."/>
            <person name="Palsikar V.B."/>
            <person name="Mitreva M."/>
            <person name="Wilson R.K."/>
        </authorList>
    </citation>
    <scope>NUCLEOTIDE SEQUENCE [LARGE SCALE GENOMIC DNA]</scope>
    <source>
        <strain evidence="1 2">ATCC 12856</strain>
    </source>
</reference>
<evidence type="ECO:0000313" key="1">
    <source>
        <dbReference type="EMBL" id="ERI04324.1"/>
    </source>
</evidence>
<sequence>MYWNDRAEQKEKGVMVQRAGQWERGRLAENEQIMINHQLACKKKMSG</sequence>
<name>U1W773_ANEAE</name>
<proteinExistence type="predicted"/>
<protein>
    <submittedName>
        <fullName evidence="1">Uncharacterized protein</fullName>
    </submittedName>
</protein>
<accession>U1W773</accession>
<dbReference type="EMBL" id="AWSJ01000389">
    <property type="protein sequence ID" value="ERI04324.1"/>
    <property type="molecule type" value="Genomic_DNA"/>
</dbReference>
<dbReference type="PATRIC" id="fig|649747.3.peg.5509"/>
<dbReference type="HOGENOM" id="CLU_3163998_0_0_9"/>
<dbReference type="Proteomes" id="UP000016511">
    <property type="component" value="Unassembled WGS sequence"/>
</dbReference>
<evidence type="ECO:0000313" key="2">
    <source>
        <dbReference type="Proteomes" id="UP000016511"/>
    </source>
</evidence>